<feature type="region of interest" description="Disordered" evidence="1">
    <location>
        <begin position="272"/>
        <end position="293"/>
    </location>
</feature>
<name>V5WIH3_9SPIO</name>
<dbReference type="InterPro" id="IPR013974">
    <property type="entry name" value="SAF"/>
</dbReference>
<dbReference type="InterPro" id="IPR006190">
    <property type="entry name" value="SAF_AFP_Neu5Ac"/>
</dbReference>
<dbReference type="Gene3D" id="3.20.20.70">
    <property type="entry name" value="Aldolase class I"/>
    <property type="match status" value="1"/>
</dbReference>
<organism evidence="3 4">
    <name type="scientific">Salinispira pacifica</name>
    <dbReference type="NCBI Taxonomy" id="1307761"/>
    <lineage>
        <taxon>Bacteria</taxon>
        <taxon>Pseudomonadati</taxon>
        <taxon>Spirochaetota</taxon>
        <taxon>Spirochaetia</taxon>
        <taxon>Spirochaetales</taxon>
        <taxon>Spirochaetaceae</taxon>
        <taxon>Salinispira</taxon>
    </lineage>
</organism>
<reference evidence="3 4" key="1">
    <citation type="journal article" date="2015" name="Stand. Genomic Sci.">
        <title>Complete genome sequence and description of Salinispira pacifica gen. nov., sp. nov., a novel spirochaete isolated form a hypersaline microbial mat.</title>
        <authorList>
            <person name="Ben Hania W."/>
            <person name="Joseph M."/>
            <person name="Schumann P."/>
            <person name="Bunk B."/>
            <person name="Fiebig A."/>
            <person name="Sproer C."/>
            <person name="Klenk H.P."/>
            <person name="Fardeau M.L."/>
            <person name="Spring S."/>
        </authorList>
    </citation>
    <scope>NUCLEOTIDE SEQUENCE [LARGE SCALE GENOMIC DNA]</scope>
    <source>
        <strain evidence="3 4">L21-RPul-D2</strain>
    </source>
</reference>
<dbReference type="SUPFAM" id="SSF51269">
    <property type="entry name" value="AFP III-like domain"/>
    <property type="match status" value="1"/>
</dbReference>
<dbReference type="KEGG" id="slr:L21SP2_2215"/>
<dbReference type="eggNOG" id="COG2089">
    <property type="taxonomic scope" value="Bacteria"/>
</dbReference>
<gene>
    <name evidence="3" type="ORF">L21SP2_2215</name>
</gene>
<dbReference type="HOGENOM" id="CLU_040465_0_0_12"/>
<evidence type="ECO:0000313" key="4">
    <source>
        <dbReference type="Proteomes" id="UP000018680"/>
    </source>
</evidence>
<evidence type="ECO:0000256" key="1">
    <source>
        <dbReference type="SAM" id="MobiDB-lite"/>
    </source>
</evidence>
<dbReference type="InterPro" id="IPR051690">
    <property type="entry name" value="PseI-like"/>
</dbReference>
<dbReference type="InterPro" id="IPR013785">
    <property type="entry name" value="Aldolase_TIM"/>
</dbReference>
<dbReference type="AlphaFoldDB" id="V5WIH3"/>
<dbReference type="Pfam" id="PF08666">
    <property type="entry name" value="SAF"/>
    <property type="match status" value="1"/>
</dbReference>
<feature type="domain" description="AFP-like" evidence="2">
    <location>
        <begin position="341"/>
        <end position="403"/>
    </location>
</feature>
<dbReference type="EC" id="2.5.1.56" evidence="3"/>
<dbReference type="Gene3D" id="3.90.1210.10">
    <property type="entry name" value="Antifreeze-like/N-acetylneuraminic acid synthase C-terminal domain"/>
    <property type="match status" value="1"/>
</dbReference>
<dbReference type="PROSITE" id="PS50844">
    <property type="entry name" value="AFP_LIKE"/>
    <property type="match status" value="1"/>
</dbReference>
<protein>
    <submittedName>
        <fullName evidence="3">N-acetylneuraminate synthase</fullName>
        <ecNumber evidence="3">2.5.1.56</ecNumber>
    </submittedName>
</protein>
<dbReference type="InterPro" id="IPR057736">
    <property type="entry name" value="SAF_PseI/NeuA/NeuB"/>
</dbReference>
<keyword evidence="4" id="KW-1185">Reference proteome</keyword>
<dbReference type="GO" id="GO:0047444">
    <property type="term" value="F:N-acylneuraminate-9-phosphate synthase activity"/>
    <property type="evidence" value="ECO:0007669"/>
    <property type="project" value="TreeGrafter"/>
</dbReference>
<proteinExistence type="predicted"/>
<keyword evidence="3" id="KW-0808">Transferase</keyword>
<accession>V5WIH3</accession>
<dbReference type="PANTHER" id="PTHR42966:SF1">
    <property type="entry name" value="SIALIC ACID SYNTHASE"/>
    <property type="match status" value="1"/>
</dbReference>
<dbReference type="CDD" id="cd11615">
    <property type="entry name" value="SAF_NeuB_like"/>
    <property type="match status" value="1"/>
</dbReference>
<sequence length="403" mass="44115">MSASSVSQIRNSRVSPTEIVAEIGSGHRKDRNRARDLIAAASDAGADTVKFQHFYADEIVHPLTGMVELPGGSVPLHSRFRELELDAGFLEFLKNESEKNQLRFFCSPFGIRSAQDLIKLGESSFKIASPELNHIPLLDFLNTRAESLVLSTGVSRLGDMEEALSHVGDTEQLSLLHCITSYPAREEEYNLRLIPGLHALFGIPAGLSDHSIDPVLVPSLAVLLGAHMVEKHFTLSRSDGGLDDPIALPPEEFGRMTRAIREAESVIYSSPHIGSSSRHIADSPASPREHALPSSGTILEHAGRHSLLAPFSPDRIRSILGDGVKRLAPGERENYGKSNRSIHALIDLQPGDILSDTNMAVLRSEKNLRPGLHPRHFLQITGSRVQRSIRAGEGIVFTDLMIR</sequence>
<dbReference type="Pfam" id="PF03102">
    <property type="entry name" value="NeuB"/>
    <property type="match status" value="1"/>
</dbReference>
<dbReference type="STRING" id="1307761.L21SP2_2215"/>
<evidence type="ECO:0000313" key="3">
    <source>
        <dbReference type="EMBL" id="AHC15578.1"/>
    </source>
</evidence>
<dbReference type="PANTHER" id="PTHR42966">
    <property type="entry name" value="N-ACETYLNEURAMINATE SYNTHASE"/>
    <property type="match status" value="1"/>
</dbReference>
<dbReference type="GO" id="GO:0016051">
    <property type="term" value="P:carbohydrate biosynthetic process"/>
    <property type="evidence" value="ECO:0007669"/>
    <property type="project" value="InterPro"/>
</dbReference>
<dbReference type="OrthoDB" id="9814210at2"/>
<dbReference type="EMBL" id="CP006939">
    <property type="protein sequence ID" value="AHC15578.1"/>
    <property type="molecule type" value="Genomic_DNA"/>
</dbReference>
<dbReference type="SUPFAM" id="SSF51569">
    <property type="entry name" value="Aldolase"/>
    <property type="match status" value="1"/>
</dbReference>
<dbReference type="InterPro" id="IPR013132">
    <property type="entry name" value="PseI/NeuA/B-like_N"/>
</dbReference>
<dbReference type="GO" id="GO:0050462">
    <property type="term" value="F:N-acetylneuraminate synthase activity"/>
    <property type="evidence" value="ECO:0007669"/>
    <property type="project" value="UniProtKB-EC"/>
</dbReference>
<dbReference type="RefSeq" id="WP_024268482.1">
    <property type="nucleotide sequence ID" value="NC_023035.1"/>
</dbReference>
<dbReference type="PATRIC" id="fig|1307761.3.peg.2208"/>
<dbReference type="InterPro" id="IPR036732">
    <property type="entry name" value="AFP_Neu5c_C_sf"/>
</dbReference>
<dbReference type="Proteomes" id="UP000018680">
    <property type="component" value="Chromosome"/>
</dbReference>
<evidence type="ECO:0000259" key="2">
    <source>
        <dbReference type="PROSITE" id="PS50844"/>
    </source>
</evidence>